<dbReference type="Proteomes" id="UP000001568">
    <property type="component" value="Chromosome 21"/>
</dbReference>
<dbReference type="RefSeq" id="XP_001421170.1">
    <property type="nucleotide sequence ID" value="XM_001421133.1"/>
</dbReference>
<dbReference type="KEGG" id="olu:OSTLU_27274"/>
<dbReference type="eggNOG" id="ENOG502SFIR">
    <property type="taxonomic scope" value="Eukaryota"/>
</dbReference>
<dbReference type="Proteomes" id="UP000001568">
    <property type="component" value="Chromosome 13"/>
</dbReference>
<dbReference type="OrthoDB" id="502303at2759"/>
<reference evidence="2 4" key="1">
    <citation type="journal article" date="2007" name="Proc. Natl. Acad. Sci. U.S.A.">
        <title>The tiny eukaryote Ostreococcus provides genomic insights into the paradox of plankton speciation.</title>
        <authorList>
            <person name="Palenik B."/>
            <person name="Grimwood J."/>
            <person name="Aerts A."/>
            <person name="Rouze P."/>
            <person name="Salamov A."/>
            <person name="Putnam N."/>
            <person name="Dupont C."/>
            <person name="Jorgensen R."/>
            <person name="Derelle E."/>
            <person name="Rombauts S."/>
            <person name="Zhou K."/>
            <person name="Otillar R."/>
            <person name="Merchant S.S."/>
            <person name="Podell S."/>
            <person name="Gaasterland T."/>
            <person name="Napoli C."/>
            <person name="Gendler K."/>
            <person name="Manuell A."/>
            <person name="Tai V."/>
            <person name="Vallon O."/>
            <person name="Piganeau G."/>
            <person name="Jancek S."/>
            <person name="Heijde M."/>
            <person name="Jabbari K."/>
            <person name="Bowler C."/>
            <person name="Lohr M."/>
            <person name="Robbens S."/>
            <person name="Werner G."/>
            <person name="Dubchak I."/>
            <person name="Pazour G.J."/>
            <person name="Ren Q."/>
            <person name="Paulsen I."/>
            <person name="Delwiche C."/>
            <person name="Schmutz J."/>
            <person name="Rokhsar D."/>
            <person name="Van de Peer Y."/>
            <person name="Moreau H."/>
            <person name="Grigoriev I.V."/>
        </authorList>
    </citation>
    <scope>NUCLEOTIDE SEQUENCE [LARGE SCALE GENOMIC DNA]</scope>
    <source>
        <strain evidence="2 4">CCE9901</strain>
    </source>
</reference>
<dbReference type="Gramene" id="ABO99463">
    <property type="protein sequence ID" value="ABO99463"/>
    <property type="gene ID" value="OSTLU_27274"/>
</dbReference>
<dbReference type="GeneID" id="5004941"/>
<dbReference type="EMBL" id="CP000593">
    <property type="protein sequence ID" value="ABO99463.1"/>
    <property type="molecule type" value="Genomic_DNA"/>
</dbReference>
<gene>
    <name evidence="2" type="ORF">OSTLU_27274</name>
    <name evidence="3" type="ORF">OSTLU_29637</name>
</gene>
<sequence>MGRINKSALKRLAHEKKTMAKTLLALPKSQIATMEELNAEVKALVAEGKKLKGNHGAAKRHEGALAGALRRMTESEMDALVSKVTAIENGTTGAIDSNVDALAMSWRARLLSGTEATTASSDDATACLGEIFDALATAEANETSAPLSFTRQELKVALDAATKESRARALAIAEFNASIDKEMEVLAYGETNEEVLRETRAFIAQKLKSGGGASATPSRSPPRAKSSKRLLGMLRDVAAVVVAA</sequence>
<proteinExistence type="predicted"/>
<dbReference type="Gene3D" id="1.10.60.30">
    <property type="entry name" value="PSPTO4464-like domains"/>
    <property type="match status" value="1"/>
</dbReference>
<dbReference type="Pfam" id="PF04751">
    <property type="entry name" value="DarP"/>
    <property type="match status" value="1"/>
</dbReference>
<evidence type="ECO:0000313" key="3">
    <source>
        <dbReference type="EMBL" id="ABP01144.1"/>
    </source>
</evidence>
<dbReference type="RefSeq" id="XP_001422785.1">
    <property type="nucleotide sequence ID" value="XM_001422748.1"/>
</dbReference>
<dbReference type="Gramene" id="ABP01144">
    <property type="protein sequence ID" value="ABP01144"/>
    <property type="gene ID" value="OSTLU_29637"/>
</dbReference>
<name>A4S6X4_OSTLU</name>
<dbReference type="InterPro" id="IPR023153">
    <property type="entry name" value="DarP_sf"/>
</dbReference>
<keyword evidence="4" id="KW-1185">Reference proteome</keyword>
<evidence type="ECO:0000313" key="2">
    <source>
        <dbReference type="EMBL" id="ABO99463.1"/>
    </source>
</evidence>
<dbReference type="HOGENOM" id="CLU_1139597_0_0_1"/>
<evidence type="ECO:0000256" key="1">
    <source>
        <dbReference type="SAM" id="MobiDB-lite"/>
    </source>
</evidence>
<dbReference type="OMA" id="VESTAHM"/>
<dbReference type="SUPFAM" id="SSF158710">
    <property type="entry name" value="PSPTO4464-like"/>
    <property type="match status" value="1"/>
</dbReference>
<feature type="compositionally biased region" description="Low complexity" evidence="1">
    <location>
        <begin position="214"/>
        <end position="224"/>
    </location>
</feature>
<feature type="region of interest" description="Disordered" evidence="1">
    <location>
        <begin position="208"/>
        <end position="227"/>
    </location>
</feature>
<organism evidence="2 4">
    <name type="scientific">Ostreococcus lucimarinus (strain CCE9901)</name>
    <dbReference type="NCBI Taxonomy" id="436017"/>
    <lineage>
        <taxon>Eukaryota</taxon>
        <taxon>Viridiplantae</taxon>
        <taxon>Chlorophyta</taxon>
        <taxon>Mamiellophyceae</taxon>
        <taxon>Mamiellales</taxon>
        <taxon>Bathycoccaceae</taxon>
        <taxon>Ostreococcus</taxon>
    </lineage>
</organism>
<dbReference type="EMBL" id="CP000601">
    <property type="protein sequence ID" value="ABP01144.1"/>
    <property type="molecule type" value="Genomic_DNA"/>
</dbReference>
<evidence type="ECO:0000313" key="4">
    <source>
        <dbReference type="Proteomes" id="UP000001568"/>
    </source>
</evidence>
<dbReference type="AlphaFoldDB" id="A4S6X4"/>
<protein>
    <submittedName>
        <fullName evidence="2">Uncharacterized protein</fullName>
    </submittedName>
</protein>
<dbReference type="GeneID" id="5006843"/>
<dbReference type="KEGG" id="olu:OSTLU_29637"/>
<accession>A4S6X4</accession>
<dbReference type="InterPro" id="IPR006839">
    <property type="entry name" value="DarP"/>
</dbReference>